<evidence type="ECO:0000313" key="3">
    <source>
        <dbReference type="Proteomes" id="UP000054324"/>
    </source>
</evidence>
<feature type="non-terminal residue" evidence="2">
    <location>
        <position position="166"/>
    </location>
</feature>
<dbReference type="AlphaFoldDB" id="A0A074ZZX0"/>
<dbReference type="RefSeq" id="XP_009167417.1">
    <property type="nucleotide sequence ID" value="XM_009169153.1"/>
</dbReference>
<dbReference type="GeneID" id="20327673"/>
<dbReference type="KEGG" id="ovi:T265_13506"/>
<organism evidence="2 3">
    <name type="scientific">Opisthorchis viverrini</name>
    <name type="common">Southeast Asian liver fluke</name>
    <dbReference type="NCBI Taxonomy" id="6198"/>
    <lineage>
        <taxon>Eukaryota</taxon>
        <taxon>Metazoa</taxon>
        <taxon>Spiralia</taxon>
        <taxon>Lophotrochozoa</taxon>
        <taxon>Platyhelminthes</taxon>
        <taxon>Trematoda</taxon>
        <taxon>Digenea</taxon>
        <taxon>Opisthorchiida</taxon>
        <taxon>Opisthorchiata</taxon>
        <taxon>Opisthorchiidae</taxon>
        <taxon>Opisthorchis</taxon>
    </lineage>
</organism>
<feature type="region of interest" description="Disordered" evidence="1">
    <location>
        <begin position="119"/>
        <end position="166"/>
    </location>
</feature>
<sequence>THLRPATFRLLVEHFTFDYERLNRSVIGARSTVAPFWCLTAITPEGSMRAWILPSCPSPNRGSREAEVGFEPRTFHPPGIRQYFTMQKRNISYATFGANTVHADMELPQCVQHSSLSKPPFLGKTQVPHCKEKSKGGQGRDLRLASHDQSEVPTPPDIHSGNLDRK</sequence>
<gene>
    <name evidence="2" type="ORF">T265_13506</name>
</gene>
<accession>A0A074ZZX0</accession>
<proteinExistence type="predicted"/>
<dbReference type="OrthoDB" id="247013at2759"/>
<evidence type="ECO:0000256" key="1">
    <source>
        <dbReference type="SAM" id="MobiDB-lite"/>
    </source>
</evidence>
<keyword evidence="3" id="KW-1185">Reference proteome</keyword>
<dbReference type="CTD" id="20327673"/>
<name>A0A074ZZX0_OPIVI</name>
<protein>
    <submittedName>
        <fullName evidence="2">Uncharacterized protein</fullName>
    </submittedName>
</protein>
<dbReference type="Proteomes" id="UP000054324">
    <property type="component" value="Unassembled WGS sequence"/>
</dbReference>
<reference evidence="2 3" key="1">
    <citation type="submission" date="2013-11" db="EMBL/GenBank/DDBJ databases">
        <title>Opisthorchis viverrini - life in the bile duct.</title>
        <authorList>
            <person name="Young N.D."/>
            <person name="Nagarajan N."/>
            <person name="Lin S.J."/>
            <person name="Korhonen P.K."/>
            <person name="Jex A.R."/>
            <person name="Hall R.S."/>
            <person name="Safavi-Hemami H."/>
            <person name="Kaewkong W."/>
            <person name="Bertrand D."/>
            <person name="Gao S."/>
            <person name="Seet Q."/>
            <person name="Wongkham S."/>
            <person name="Teh B.T."/>
            <person name="Wongkham C."/>
            <person name="Intapan P.M."/>
            <person name="Maleewong W."/>
            <person name="Yang X."/>
            <person name="Hu M."/>
            <person name="Wang Z."/>
            <person name="Hofmann A."/>
            <person name="Sternberg P.W."/>
            <person name="Tan P."/>
            <person name="Wang J."/>
            <person name="Gasser R.B."/>
        </authorList>
    </citation>
    <scope>NUCLEOTIDE SEQUENCE [LARGE SCALE GENOMIC DNA]</scope>
</reference>
<evidence type="ECO:0000313" key="2">
    <source>
        <dbReference type="EMBL" id="KER28855.1"/>
    </source>
</evidence>
<dbReference type="EMBL" id="KL596690">
    <property type="protein sequence ID" value="KER28855.1"/>
    <property type="molecule type" value="Genomic_DNA"/>
</dbReference>
<feature type="compositionally biased region" description="Basic and acidic residues" evidence="1">
    <location>
        <begin position="129"/>
        <end position="150"/>
    </location>
</feature>
<feature type="non-terminal residue" evidence="2">
    <location>
        <position position="1"/>
    </location>
</feature>